<organism evidence="2 3">
    <name type="scientific">Piscibacillus halophilus</name>
    <dbReference type="NCBI Taxonomy" id="571933"/>
    <lineage>
        <taxon>Bacteria</taxon>
        <taxon>Bacillati</taxon>
        <taxon>Bacillota</taxon>
        <taxon>Bacilli</taxon>
        <taxon>Bacillales</taxon>
        <taxon>Bacillaceae</taxon>
        <taxon>Piscibacillus</taxon>
    </lineage>
</organism>
<dbReference type="EMBL" id="FOES01000003">
    <property type="protein sequence ID" value="SEP86162.1"/>
    <property type="molecule type" value="Genomic_DNA"/>
</dbReference>
<dbReference type="AlphaFoldDB" id="A0A1H9BAW4"/>
<keyword evidence="1" id="KW-0812">Transmembrane</keyword>
<evidence type="ECO:0000256" key="1">
    <source>
        <dbReference type="SAM" id="Phobius"/>
    </source>
</evidence>
<dbReference type="STRING" id="571933.SAMN05216362_103183"/>
<reference evidence="2 3" key="1">
    <citation type="submission" date="2016-10" db="EMBL/GenBank/DDBJ databases">
        <authorList>
            <person name="de Groot N.N."/>
        </authorList>
    </citation>
    <scope>NUCLEOTIDE SEQUENCE [LARGE SCALE GENOMIC DNA]</scope>
    <source>
        <strain evidence="2 3">DSM 21633</strain>
    </source>
</reference>
<name>A0A1H9BAW4_9BACI</name>
<protein>
    <submittedName>
        <fullName evidence="2">Uncharacterized protein</fullName>
    </submittedName>
</protein>
<evidence type="ECO:0000313" key="3">
    <source>
        <dbReference type="Proteomes" id="UP000199427"/>
    </source>
</evidence>
<keyword evidence="1" id="KW-1133">Transmembrane helix</keyword>
<proteinExistence type="predicted"/>
<dbReference type="RefSeq" id="WP_175614849.1">
    <property type="nucleotide sequence ID" value="NZ_CAESCL010000010.1"/>
</dbReference>
<feature type="transmembrane region" description="Helical" evidence="1">
    <location>
        <begin position="12"/>
        <end position="35"/>
    </location>
</feature>
<keyword evidence="3" id="KW-1185">Reference proteome</keyword>
<dbReference type="Proteomes" id="UP000199427">
    <property type="component" value="Unassembled WGS sequence"/>
</dbReference>
<gene>
    <name evidence="2" type="ORF">SAMN05216362_103183</name>
</gene>
<evidence type="ECO:0000313" key="2">
    <source>
        <dbReference type="EMBL" id="SEP86162.1"/>
    </source>
</evidence>
<keyword evidence="1" id="KW-0472">Membrane</keyword>
<accession>A0A1H9BAW4</accession>
<sequence length="52" mass="6092">MRKLQRQVDKQYKVSHFLALFLISSIQIGVGGFGFQSYVVEYVPVFKKRQKV</sequence>